<dbReference type="GO" id="GO:0006974">
    <property type="term" value="P:DNA damage response"/>
    <property type="evidence" value="ECO:0007669"/>
    <property type="project" value="InterPro"/>
</dbReference>
<organism evidence="1">
    <name type="scientific">Trypanosoma vivax (strain Y486)</name>
    <dbReference type="NCBI Taxonomy" id="1055687"/>
    <lineage>
        <taxon>Eukaryota</taxon>
        <taxon>Discoba</taxon>
        <taxon>Euglenozoa</taxon>
        <taxon>Kinetoplastea</taxon>
        <taxon>Metakinetoplastina</taxon>
        <taxon>Trypanosomatida</taxon>
        <taxon>Trypanosomatidae</taxon>
        <taxon>Trypanosoma</taxon>
        <taxon>Duttonella</taxon>
    </lineage>
</organism>
<reference evidence="1" key="1">
    <citation type="journal article" date="2012" name="Proc. Natl. Acad. Sci. U.S.A.">
        <title>Antigenic diversity is generated by distinct evolutionary mechanisms in African trypanosome species.</title>
        <authorList>
            <person name="Jackson A.P."/>
            <person name="Berry A."/>
            <person name="Aslett M."/>
            <person name="Allison H.C."/>
            <person name="Burton P."/>
            <person name="Vavrova-Anderson J."/>
            <person name="Brown R."/>
            <person name="Browne H."/>
            <person name="Corton N."/>
            <person name="Hauser H."/>
            <person name="Gamble J."/>
            <person name="Gilderthorp R."/>
            <person name="Marcello L."/>
            <person name="McQuillan J."/>
            <person name="Otto T.D."/>
            <person name="Quail M.A."/>
            <person name="Sanders M.J."/>
            <person name="van Tonder A."/>
            <person name="Ginger M.L."/>
            <person name="Field M.C."/>
            <person name="Barry J.D."/>
            <person name="Hertz-Fowler C."/>
            <person name="Berriman M."/>
        </authorList>
    </citation>
    <scope>NUCLEOTIDE SEQUENCE</scope>
    <source>
        <strain evidence="1">Y486</strain>
    </source>
</reference>
<dbReference type="GO" id="GO:0005759">
    <property type="term" value="C:mitochondrial matrix"/>
    <property type="evidence" value="ECO:0007669"/>
    <property type="project" value="TreeGrafter"/>
</dbReference>
<dbReference type="EMBL" id="HE573027">
    <property type="protein sequence ID" value="CCC53756.1"/>
    <property type="molecule type" value="Genomic_DNA"/>
</dbReference>
<accession>G0UD46</accession>
<sequence length="271" mass="30324">MRVAVVLRDGLRSYVSFRHAPRFRQAKPEEAIGVSTKRIPPDCVPAFVIPDIVNEREEQALLHMTEPWFSRLPFSEGHMDALIHHYKEFYRSYAELAGAGAEHGCCPADPHAIAALRKCHGVASEYLPGIPLDDRVHFLRLSGNGFIRAHVDDSRNSSGIVAGLSLGTARVMTLTHPEHPGQRVELMLAPRTLYVLIGTARYNWAHSTDWEADDTEHVERARGRPVMDGPPLVFDGSETTFRRGERTAVIFRGISPMELLRQRMAKKKGAS</sequence>
<dbReference type="InterPro" id="IPR037151">
    <property type="entry name" value="AlkB-like_sf"/>
</dbReference>
<proteinExistence type="predicted"/>
<dbReference type="PANTHER" id="PTHR21052">
    <property type="entry name" value="SPERMATOGENESIS ASSOCIATED 11-RELATED"/>
    <property type="match status" value="1"/>
</dbReference>
<gene>
    <name evidence="1" type="ORF">TVY486_1112400</name>
</gene>
<evidence type="ECO:0000313" key="1">
    <source>
        <dbReference type="EMBL" id="CCC53756.1"/>
    </source>
</evidence>
<protein>
    <recommendedName>
        <fullName evidence="2">Alpha-ketoglutarate-dependent dioxygenase AlkB-like domain-containing protein</fullName>
    </recommendedName>
</protein>
<dbReference type="AlphaFoldDB" id="G0UD46"/>
<dbReference type="InterPro" id="IPR032870">
    <property type="entry name" value="ALKBH7-like"/>
</dbReference>
<name>G0UD46_TRYVY</name>
<dbReference type="OMA" id="IHHYKEF"/>
<dbReference type="VEuPathDB" id="TriTrypDB:TvY486_1112400"/>
<evidence type="ECO:0008006" key="2">
    <source>
        <dbReference type="Google" id="ProtNLM"/>
    </source>
</evidence>
<dbReference type="PANTHER" id="PTHR21052:SF0">
    <property type="entry name" value="ALPHA-KETOGLUTARATE-DEPENDENT DIOXYGENASE ALKB HOMOLOG 7, MITOCHONDRIAL"/>
    <property type="match status" value="1"/>
</dbReference>
<dbReference type="GO" id="GO:0006631">
    <property type="term" value="P:fatty acid metabolic process"/>
    <property type="evidence" value="ECO:0007669"/>
    <property type="project" value="TreeGrafter"/>
</dbReference>
<dbReference type="SUPFAM" id="SSF51197">
    <property type="entry name" value="Clavaminate synthase-like"/>
    <property type="match status" value="1"/>
</dbReference>
<dbReference type="Gene3D" id="2.60.120.590">
    <property type="entry name" value="Alpha-ketoglutarate-dependent dioxygenase AlkB-like"/>
    <property type="match status" value="1"/>
</dbReference>